<evidence type="ECO:0000259" key="3">
    <source>
        <dbReference type="Pfam" id="PF10223"/>
    </source>
</evidence>
<proteinExistence type="inferred from homology"/>
<evidence type="ECO:0000313" key="5">
    <source>
        <dbReference type="RefSeq" id="XP_017304318.1"/>
    </source>
</evidence>
<keyword evidence="2" id="KW-0732">Signal</keyword>
<dbReference type="PANTHER" id="PTHR21184">
    <property type="entry name" value="MENORIN (DENDRITIC BRANCHING PROTEIN)"/>
    <property type="match status" value="1"/>
</dbReference>
<keyword evidence="4" id="KW-1185">Reference proteome</keyword>
<dbReference type="Pfam" id="PF10223">
    <property type="entry name" value="Menorin_N"/>
    <property type="match status" value="1"/>
</dbReference>
<protein>
    <submittedName>
        <fullName evidence="5">Protein FAM151A-like</fullName>
    </submittedName>
</protein>
<evidence type="ECO:0000313" key="4">
    <source>
        <dbReference type="Proteomes" id="UP000079169"/>
    </source>
</evidence>
<dbReference type="GeneID" id="103521497"/>
<sequence length="232" mass="25869">MVSQQVVFLFIVCLTWISNSFAAVTTTPYNPDMDGLINSGPGELNQPEDTDHLLESEEDEFPQKSGMYNPMHDIFPGVNDDYTKISWIHAVNSQDKLAAALKDPNIMMLEADVIIGSLKGDPKQTKLPVMGHPPATESDLSLDQFMNTISNREETIGMKLDFKSIDAFLAAQPVIRDYYGKLAVPLWLNADILKGPVNAPAVPVDANQFLNTSVHHHQDAILYLFKKLREKE</sequence>
<comment type="similarity">
    <text evidence="1">Belongs to the menorin family.</text>
</comment>
<reference evidence="5" key="1">
    <citation type="submission" date="2025-08" db="UniProtKB">
        <authorList>
            <consortium name="RefSeq"/>
        </authorList>
    </citation>
    <scope>IDENTIFICATION</scope>
</reference>
<dbReference type="InterPro" id="IPR019356">
    <property type="entry name" value="Menorin_dom"/>
</dbReference>
<evidence type="ECO:0000256" key="1">
    <source>
        <dbReference type="ARBA" id="ARBA00044953"/>
    </source>
</evidence>
<dbReference type="PaxDb" id="121845-A0A1S4EQ54"/>
<dbReference type="Proteomes" id="UP000079169">
    <property type="component" value="Unplaced"/>
</dbReference>
<dbReference type="RefSeq" id="XP_017304318.1">
    <property type="nucleotide sequence ID" value="XM_017448829.2"/>
</dbReference>
<dbReference type="KEGG" id="dci:103521497"/>
<feature type="non-terminal residue" evidence="5">
    <location>
        <position position="232"/>
    </location>
</feature>
<name>A0A1S4EQ54_DIACI</name>
<feature type="chain" id="PRO_5010197452" evidence="2">
    <location>
        <begin position="23"/>
        <end position="232"/>
    </location>
</feature>
<feature type="domain" description="Menorin-like" evidence="3">
    <location>
        <begin position="81"/>
        <end position="222"/>
    </location>
</feature>
<gene>
    <name evidence="5" type="primary">LOC103521497</name>
</gene>
<dbReference type="GO" id="GO:0005615">
    <property type="term" value="C:extracellular space"/>
    <property type="evidence" value="ECO:0007669"/>
    <property type="project" value="TreeGrafter"/>
</dbReference>
<organism evidence="4 5">
    <name type="scientific">Diaphorina citri</name>
    <name type="common">Asian citrus psyllid</name>
    <dbReference type="NCBI Taxonomy" id="121845"/>
    <lineage>
        <taxon>Eukaryota</taxon>
        <taxon>Metazoa</taxon>
        <taxon>Ecdysozoa</taxon>
        <taxon>Arthropoda</taxon>
        <taxon>Hexapoda</taxon>
        <taxon>Insecta</taxon>
        <taxon>Pterygota</taxon>
        <taxon>Neoptera</taxon>
        <taxon>Paraneoptera</taxon>
        <taxon>Hemiptera</taxon>
        <taxon>Sternorrhyncha</taxon>
        <taxon>Psylloidea</taxon>
        <taxon>Psyllidae</taxon>
        <taxon>Diaphorininae</taxon>
        <taxon>Diaphorina</taxon>
    </lineage>
</organism>
<accession>A0A1S4EQ54</accession>
<dbReference type="PANTHER" id="PTHR21184:SF6">
    <property type="entry name" value="CONSERVED PLASMA MEMBRANE PROTEIN"/>
    <property type="match status" value="1"/>
</dbReference>
<evidence type="ECO:0000256" key="2">
    <source>
        <dbReference type="SAM" id="SignalP"/>
    </source>
</evidence>
<feature type="signal peptide" evidence="2">
    <location>
        <begin position="1"/>
        <end position="22"/>
    </location>
</feature>
<dbReference type="STRING" id="121845.A0A1S4EQ54"/>
<dbReference type="AlphaFoldDB" id="A0A1S4EQ54"/>